<organism evidence="1 2">
    <name type="scientific">Gonium pectorale</name>
    <name type="common">Green alga</name>
    <dbReference type="NCBI Taxonomy" id="33097"/>
    <lineage>
        <taxon>Eukaryota</taxon>
        <taxon>Viridiplantae</taxon>
        <taxon>Chlorophyta</taxon>
        <taxon>core chlorophytes</taxon>
        <taxon>Chlorophyceae</taxon>
        <taxon>CS clade</taxon>
        <taxon>Chlamydomonadales</taxon>
        <taxon>Volvocaceae</taxon>
        <taxon>Gonium</taxon>
    </lineage>
</organism>
<sequence>MVTGRPRAITDFTSERVLEEAISSRDGKILGLEVRVKGAKPSPANYLPPAGFLPPSLSLRDRSGAAMEILGDSRDFPIVEVEVAYLTVDASSSFKYGRNVILMLPHVGGAESFPDGDYVTVTGGVALERLEGSDVRLSVRADRAVEVALCGRTAGAMTALRAVLRRPAAHQRLVCALGATVADNTISCSTQTVLASVPSDGEVVLQCLEALMNVRHALVPMSMFDGGVEALLLKPNIYRR</sequence>
<dbReference type="EMBL" id="LSYV01000280">
    <property type="protein sequence ID" value="KXZ41793.1"/>
    <property type="molecule type" value="Genomic_DNA"/>
</dbReference>
<name>A0A150FVZ9_GONPE</name>
<gene>
    <name evidence="1" type="ORF">GPECTOR_281g742</name>
</gene>
<protein>
    <submittedName>
        <fullName evidence="1">Uncharacterized protein</fullName>
    </submittedName>
</protein>
<accession>A0A150FVZ9</accession>
<proteinExistence type="predicted"/>
<keyword evidence="2" id="KW-1185">Reference proteome</keyword>
<evidence type="ECO:0000313" key="2">
    <source>
        <dbReference type="Proteomes" id="UP000075714"/>
    </source>
</evidence>
<dbReference type="Proteomes" id="UP000075714">
    <property type="component" value="Unassembled WGS sequence"/>
</dbReference>
<dbReference type="AlphaFoldDB" id="A0A150FVZ9"/>
<comment type="caution">
    <text evidence="1">The sequence shown here is derived from an EMBL/GenBank/DDBJ whole genome shotgun (WGS) entry which is preliminary data.</text>
</comment>
<evidence type="ECO:0000313" key="1">
    <source>
        <dbReference type="EMBL" id="KXZ41793.1"/>
    </source>
</evidence>
<reference evidence="2" key="1">
    <citation type="journal article" date="2016" name="Nat. Commun.">
        <title>The Gonium pectorale genome demonstrates co-option of cell cycle regulation during the evolution of multicellularity.</title>
        <authorList>
            <person name="Hanschen E.R."/>
            <person name="Marriage T.N."/>
            <person name="Ferris P.J."/>
            <person name="Hamaji T."/>
            <person name="Toyoda A."/>
            <person name="Fujiyama A."/>
            <person name="Neme R."/>
            <person name="Noguchi H."/>
            <person name="Minakuchi Y."/>
            <person name="Suzuki M."/>
            <person name="Kawai-Toyooka H."/>
            <person name="Smith D.R."/>
            <person name="Sparks H."/>
            <person name="Anderson J."/>
            <person name="Bakaric R."/>
            <person name="Luria V."/>
            <person name="Karger A."/>
            <person name="Kirschner M.W."/>
            <person name="Durand P.M."/>
            <person name="Michod R.E."/>
            <person name="Nozaki H."/>
            <person name="Olson B.J."/>
        </authorList>
    </citation>
    <scope>NUCLEOTIDE SEQUENCE [LARGE SCALE GENOMIC DNA]</scope>
    <source>
        <strain evidence="2">NIES-2863</strain>
    </source>
</reference>